<dbReference type="Proteomes" id="UP000294166">
    <property type="component" value="Unassembled WGS sequence"/>
</dbReference>
<reference evidence="1 2" key="1">
    <citation type="submission" date="2019-02" db="EMBL/GenBank/DDBJ databases">
        <title>Genome sequences of Aliivibrio finisterrensis strains from farmed Atlantic salmon.</title>
        <authorList>
            <person name="Bowman J.P."/>
        </authorList>
    </citation>
    <scope>NUCLEOTIDE SEQUENCE [LARGE SCALE GENOMIC DNA]</scope>
    <source>
        <strain evidence="1 2">A21</strain>
    </source>
</reference>
<comment type="caution">
    <text evidence="1">The sequence shown here is derived from an EMBL/GenBank/DDBJ whole genome shotgun (WGS) entry which is preliminary data.</text>
</comment>
<dbReference type="EMBL" id="SEZN01000078">
    <property type="protein sequence ID" value="RYU58840.1"/>
    <property type="molecule type" value="Genomic_DNA"/>
</dbReference>
<keyword evidence="2" id="KW-1185">Reference proteome</keyword>
<evidence type="ECO:0000313" key="1">
    <source>
        <dbReference type="EMBL" id="RYU58840.1"/>
    </source>
</evidence>
<dbReference type="RefSeq" id="WP_130049442.1">
    <property type="nucleotide sequence ID" value="NZ_SEZL01000075.1"/>
</dbReference>
<name>A0ABY0I4A5_9GAMM</name>
<organism evidence="1 2">
    <name type="scientific">Aliivibrio finisterrensis</name>
    <dbReference type="NCBI Taxonomy" id="511998"/>
    <lineage>
        <taxon>Bacteria</taxon>
        <taxon>Pseudomonadati</taxon>
        <taxon>Pseudomonadota</taxon>
        <taxon>Gammaproteobacteria</taxon>
        <taxon>Vibrionales</taxon>
        <taxon>Vibrionaceae</taxon>
        <taxon>Aliivibrio</taxon>
    </lineage>
</organism>
<gene>
    <name evidence="1" type="ORF">ERW53_20310</name>
</gene>
<sequence>MAEKKKNSVNSMKGKSCFVIMPISQQVGYEAGHFDFVYEDIIKPSIEATGMVPIRADETINTNLIQLDILRKVIGSDMAICDMSAKNPNVFYELGVRQAFDKPTVLMTDNVTSAPFDVSSLRYVEYQEKMSYRDVKSAVERLTQALIETYEKQDDKSEINSLIRLMELTAPAQLNSVDITDEDRTALQIMELSTAVNHMQVTQNKMLGLLSTDIDRHKSNARQFDTLESIMDSVNPNYHSESVKIKNSGRRDLTSLRKQLREFSESLPLDTQLNESK</sequence>
<protein>
    <submittedName>
        <fullName evidence="1">Uncharacterized protein</fullName>
    </submittedName>
</protein>
<proteinExistence type="predicted"/>
<accession>A0ABY0I4A5</accession>
<evidence type="ECO:0000313" key="2">
    <source>
        <dbReference type="Proteomes" id="UP000294166"/>
    </source>
</evidence>